<organism evidence="2 3">
    <name type="scientific">Actinoplanes missouriensis (strain ATCC 14538 / DSM 43046 / CBS 188.64 / JCM 3121 / NBRC 102363 / NCIMB 12654 / NRRL B-3342 / UNCC 431)</name>
    <dbReference type="NCBI Taxonomy" id="512565"/>
    <lineage>
        <taxon>Bacteria</taxon>
        <taxon>Bacillati</taxon>
        <taxon>Actinomycetota</taxon>
        <taxon>Actinomycetes</taxon>
        <taxon>Micromonosporales</taxon>
        <taxon>Micromonosporaceae</taxon>
        <taxon>Actinoplanes</taxon>
    </lineage>
</organism>
<dbReference type="STRING" id="512565.AMIS_14600"/>
<proteinExistence type="predicted"/>
<dbReference type="RefSeq" id="WP_014441577.1">
    <property type="nucleotide sequence ID" value="NC_017093.1"/>
</dbReference>
<dbReference type="InterPro" id="IPR000182">
    <property type="entry name" value="GNAT_dom"/>
</dbReference>
<gene>
    <name evidence="2" type="ordered locus">AMIS_14600</name>
</gene>
<reference evidence="2 3" key="1">
    <citation type="submission" date="2012-02" db="EMBL/GenBank/DDBJ databases">
        <title>Complete genome sequence of Actinoplanes missouriensis 431 (= NBRC 102363).</title>
        <authorList>
            <person name="Ohnishi Y."/>
            <person name="Ishikawa J."/>
            <person name="Sekine M."/>
            <person name="Hosoyama A."/>
            <person name="Harada T."/>
            <person name="Narita H."/>
            <person name="Hata T."/>
            <person name="Konno Y."/>
            <person name="Tutikane K."/>
            <person name="Fujita N."/>
            <person name="Horinouchi S."/>
            <person name="Hayakawa M."/>
        </authorList>
    </citation>
    <scope>NUCLEOTIDE SEQUENCE [LARGE SCALE GENOMIC DNA]</scope>
    <source>
        <strain evidence="3">ATCC 14538 / DSM 43046 / CBS 188.64 / JCM 3121 / NBRC 102363 / NCIMB 12654 / NRRL B-3342 / UNCC 431</strain>
    </source>
</reference>
<dbReference type="GO" id="GO:0016747">
    <property type="term" value="F:acyltransferase activity, transferring groups other than amino-acyl groups"/>
    <property type="evidence" value="ECO:0007669"/>
    <property type="project" value="InterPro"/>
</dbReference>
<evidence type="ECO:0000259" key="1">
    <source>
        <dbReference type="PROSITE" id="PS51186"/>
    </source>
</evidence>
<dbReference type="InterPro" id="IPR038764">
    <property type="entry name" value="GNAT_N_AcTrfase_prd"/>
</dbReference>
<dbReference type="InterPro" id="IPR016181">
    <property type="entry name" value="Acyl_CoA_acyltransferase"/>
</dbReference>
<dbReference type="PROSITE" id="PS51186">
    <property type="entry name" value="GNAT"/>
    <property type="match status" value="1"/>
</dbReference>
<dbReference type="PATRIC" id="fig|512565.3.peg.1467"/>
<dbReference type="PANTHER" id="PTHR41700">
    <property type="entry name" value="GCN5-RELATED N-ACETYLTRANSFERASE"/>
    <property type="match status" value="1"/>
</dbReference>
<protein>
    <recommendedName>
        <fullName evidence="1">N-acetyltransferase domain-containing protein</fullName>
    </recommendedName>
</protein>
<keyword evidence="3" id="KW-1185">Reference proteome</keyword>
<dbReference type="PANTHER" id="PTHR41700:SF1">
    <property type="entry name" value="N-ACETYLTRANSFERASE DOMAIN-CONTAINING PROTEIN"/>
    <property type="match status" value="1"/>
</dbReference>
<dbReference type="KEGG" id="ams:AMIS_14600"/>
<dbReference type="Proteomes" id="UP000007882">
    <property type="component" value="Chromosome"/>
</dbReference>
<sequence length="265" mass="29547">MSRRQPTIRPIEQIEELEQAVTVLCRVWAAKTPVDLINASTLWAMAEADNYVVGLFMVDEDGAEPDEMVGAAVAIRGRKHLHSHIVGVLPGMQGLGLGSLLKRHEADWAAGEGFEVIRWTFDPLVRRNAHFNLAKLHARVEKYQDNLYGSLDDGLNDGDETDRLVIEWDFRADPPADDPAPVVTPGSPDRWDVTGRPEAVVFLDDGVHCLIPTPPDIEALRKDDRDRDLAKAWRFGVRAGFSKAEANGYAVTGFSPDGWYVLRRR</sequence>
<dbReference type="HOGENOM" id="CLU_061573_0_0_11"/>
<dbReference type="eggNOG" id="COG3375">
    <property type="taxonomic scope" value="Bacteria"/>
</dbReference>
<name>I0H0Z3_ACTM4</name>
<dbReference type="SUPFAM" id="SSF55729">
    <property type="entry name" value="Acyl-CoA N-acyltransferases (Nat)"/>
    <property type="match status" value="1"/>
</dbReference>
<dbReference type="Pfam" id="PF00583">
    <property type="entry name" value="Acetyltransf_1"/>
    <property type="match status" value="1"/>
</dbReference>
<dbReference type="OrthoDB" id="9797990at2"/>
<dbReference type="Gene3D" id="3.40.630.30">
    <property type="match status" value="1"/>
</dbReference>
<evidence type="ECO:0000313" key="2">
    <source>
        <dbReference type="EMBL" id="BAL86680.1"/>
    </source>
</evidence>
<feature type="domain" description="N-acetyltransferase" evidence="1">
    <location>
        <begin position="6"/>
        <end position="173"/>
    </location>
</feature>
<dbReference type="AlphaFoldDB" id="I0H0Z3"/>
<evidence type="ECO:0000313" key="3">
    <source>
        <dbReference type="Proteomes" id="UP000007882"/>
    </source>
</evidence>
<accession>I0H0Z3</accession>
<dbReference type="EMBL" id="AP012319">
    <property type="protein sequence ID" value="BAL86680.1"/>
    <property type="molecule type" value="Genomic_DNA"/>
</dbReference>